<dbReference type="PROSITE" id="PS01098">
    <property type="entry name" value="LIPASE_GDSL_SER"/>
    <property type="match status" value="1"/>
</dbReference>
<dbReference type="Pfam" id="PF13472">
    <property type="entry name" value="Lipase_GDSL_2"/>
    <property type="match status" value="1"/>
</dbReference>
<evidence type="ECO:0000313" key="4">
    <source>
        <dbReference type="Proteomes" id="UP000738126"/>
    </source>
</evidence>
<accession>A0ABS1EA54</accession>
<keyword evidence="1" id="KW-0732">Signal</keyword>
<feature type="domain" description="SGNH hydrolase-type esterase" evidence="2">
    <location>
        <begin position="38"/>
        <end position="196"/>
    </location>
</feature>
<name>A0ABS1EA54_9GAMM</name>
<dbReference type="CDD" id="cd01822">
    <property type="entry name" value="Lysophospholipase_L1_like"/>
    <property type="match status" value="1"/>
</dbReference>
<dbReference type="Proteomes" id="UP000738126">
    <property type="component" value="Unassembled WGS sequence"/>
</dbReference>
<protein>
    <submittedName>
        <fullName evidence="3">Arylesterase</fullName>
    </submittedName>
</protein>
<dbReference type="InterPro" id="IPR013830">
    <property type="entry name" value="SGNH_hydro"/>
</dbReference>
<dbReference type="InterPro" id="IPR008265">
    <property type="entry name" value="Lipase_GDSL_AS"/>
</dbReference>
<sequence length="224" mass="24316">MAEAPPLLRALRRWLAALLLGALAAPAAAPAPPPAVLVLGDSLSAGHGLEGAPAWPALLEERLERHGYPHRVVNASRSGETAAGGARRLPGLLERHAPRAVLLQLGGNDGLRGQAPERVEADLEAMIEASREAGARVVLLGIRLPANYGPHYTERFEAIYPRLAEAHELPFVPFLLEGLWDREAMMQDDGIHPTARAQPRIAERVWERLRGVLERRREEAAEAG</sequence>
<feature type="signal peptide" evidence="1">
    <location>
        <begin position="1"/>
        <end position="31"/>
    </location>
</feature>
<dbReference type="Gene3D" id="3.40.50.1110">
    <property type="entry name" value="SGNH hydrolase"/>
    <property type="match status" value="1"/>
</dbReference>
<organism evidence="3 4">
    <name type="scientific">Halorhodospira neutriphila</name>
    <dbReference type="NCBI Taxonomy" id="168379"/>
    <lineage>
        <taxon>Bacteria</taxon>
        <taxon>Pseudomonadati</taxon>
        <taxon>Pseudomonadota</taxon>
        <taxon>Gammaproteobacteria</taxon>
        <taxon>Chromatiales</taxon>
        <taxon>Ectothiorhodospiraceae</taxon>
        <taxon>Halorhodospira</taxon>
    </lineage>
</organism>
<dbReference type="EMBL" id="NRSH01000107">
    <property type="protein sequence ID" value="MBK1727166.1"/>
    <property type="molecule type" value="Genomic_DNA"/>
</dbReference>
<gene>
    <name evidence="3" type="ORF">CKO13_09070</name>
</gene>
<evidence type="ECO:0000313" key="3">
    <source>
        <dbReference type="EMBL" id="MBK1727166.1"/>
    </source>
</evidence>
<comment type="caution">
    <text evidence="3">The sequence shown here is derived from an EMBL/GenBank/DDBJ whole genome shotgun (WGS) entry which is preliminary data.</text>
</comment>
<dbReference type="PANTHER" id="PTHR30383:SF24">
    <property type="entry name" value="THIOESTERASE 1_PROTEASE 1_LYSOPHOSPHOLIPASE L1"/>
    <property type="match status" value="1"/>
</dbReference>
<dbReference type="InterPro" id="IPR051532">
    <property type="entry name" value="Ester_Hydrolysis_Enzymes"/>
</dbReference>
<dbReference type="PANTHER" id="PTHR30383">
    <property type="entry name" value="THIOESTERASE 1/PROTEASE 1/LYSOPHOSPHOLIPASE L1"/>
    <property type="match status" value="1"/>
</dbReference>
<keyword evidence="4" id="KW-1185">Reference proteome</keyword>
<dbReference type="InterPro" id="IPR036514">
    <property type="entry name" value="SGNH_hydro_sf"/>
</dbReference>
<dbReference type="RefSeq" id="WP_200259891.1">
    <property type="nucleotide sequence ID" value="NZ_NRSH01000107.1"/>
</dbReference>
<feature type="chain" id="PRO_5046975120" evidence="1">
    <location>
        <begin position="32"/>
        <end position="224"/>
    </location>
</feature>
<evidence type="ECO:0000256" key="1">
    <source>
        <dbReference type="SAM" id="SignalP"/>
    </source>
</evidence>
<dbReference type="SUPFAM" id="SSF52266">
    <property type="entry name" value="SGNH hydrolase"/>
    <property type="match status" value="1"/>
</dbReference>
<reference evidence="3 4" key="1">
    <citation type="journal article" date="2020" name="Microorganisms">
        <title>Osmotic Adaptation and Compatible Solute Biosynthesis of Phototrophic Bacteria as Revealed from Genome Analyses.</title>
        <authorList>
            <person name="Imhoff J.F."/>
            <person name="Rahn T."/>
            <person name="Kunzel S."/>
            <person name="Keller A."/>
            <person name="Neulinger S.C."/>
        </authorList>
    </citation>
    <scope>NUCLEOTIDE SEQUENCE [LARGE SCALE GENOMIC DNA]</scope>
    <source>
        <strain evidence="3 4">DSM 15116</strain>
    </source>
</reference>
<evidence type="ECO:0000259" key="2">
    <source>
        <dbReference type="Pfam" id="PF13472"/>
    </source>
</evidence>
<proteinExistence type="predicted"/>